<feature type="compositionally biased region" description="Low complexity" evidence="1">
    <location>
        <begin position="398"/>
        <end position="417"/>
    </location>
</feature>
<feature type="compositionally biased region" description="Basic residues" evidence="1">
    <location>
        <begin position="485"/>
        <end position="498"/>
    </location>
</feature>
<feature type="region of interest" description="Disordered" evidence="1">
    <location>
        <begin position="392"/>
        <end position="433"/>
    </location>
</feature>
<feature type="compositionally biased region" description="Acidic residues" evidence="1">
    <location>
        <begin position="60"/>
        <end position="79"/>
    </location>
</feature>
<feature type="compositionally biased region" description="Basic and acidic residues" evidence="1">
    <location>
        <begin position="128"/>
        <end position="148"/>
    </location>
</feature>
<feature type="region of interest" description="Disordered" evidence="1">
    <location>
        <begin position="452"/>
        <end position="506"/>
    </location>
</feature>
<evidence type="ECO:0000313" key="3">
    <source>
        <dbReference type="Proteomes" id="UP001056384"/>
    </source>
</evidence>
<evidence type="ECO:0000313" key="2">
    <source>
        <dbReference type="EMBL" id="USW55808.1"/>
    </source>
</evidence>
<dbReference type="Proteomes" id="UP001056384">
    <property type="component" value="Chromosome 7"/>
</dbReference>
<evidence type="ECO:0000256" key="1">
    <source>
        <dbReference type="SAM" id="MobiDB-lite"/>
    </source>
</evidence>
<accession>A0A9Q9AZ12</accession>
<proteinExistence type="predicted"/>
<gene>
    <name evidence="2" type="ORF">Slin15195_G091270</name>
</gene>
<feature type="compositionally biased region" description="Basic and acidic residues" evidence="1">
    <location>
        <begin position="38"/>
        <end position="58"/>
    </location>
</feature>
<reference evidence="2" key="1">
    <citation type="submission" date="2022-06" db="EMBL/GenBank/DDBJ databases">
        <title>Complete genome sequences of two strains of the flax pathogen Septoria linicola.</title>
        <authorList>
            <person name="Lapalu N."/>
            <person name="Simon A."/>
            <person name="Demenou B."/>
            <person name="Paumier D."/>
            <person name="Guillot M.-P."/>
            <person name="Gout L."/>
            <person name="Valade R."/>
        </authorList>
    </citation>
    <scope>NUCLEOTIDE SEQUENCE</scope>
    <source>
        <strain evidence="2">SE15195</strain>
    </source>
</reference>
<dbReference type="AlphaFoldDB" id="A0A9Q9AZ12"/>
<feature type="region of interest" description="Disordered" evidence="1">
    <location>
        <begin position="182"/>
        <end position="205"/>
    </location>
</feature>
<organism evidence="2 3">
    <name type="scientific">Septoria linicola</name>
    <dbReference type="NCBI Taxonomy" id="215465"/>
    <lineage>
        <taxon>Eukaryota</taxon>
        <taxon>Fungi</taxon>
        <taxon>Dikarya</taxon>
        <taxon>Ascomycota</taxon>
        <taxon>Pezizomycotina</taxon>
        <taxon>Dothideomycetes</taxon>
        <taxon>Dothideomycetidae</taxon>
        <taxon>Mycosphaerellales</taxon>
        <taxon>Mycosphaerellaceae</taxon>
        <taxon>Septoria</taxon>
    </lineage>
</organism>
<protein>
    <submittedName>
        <fullName evidence="2">SAP domain superfamily protein</fullName>
    </submittedName>
</protein>
<name>A0A9Q9AZ12_9PEZI</name>
<dbReference type="InterPro" id="IPR036361">
    <property type="entry name" value="SAP_dom_sf"/>
</dbReference>
<feature type="region of interest" description="Disordered" evidence="1">
    <location>
        <begin position="38"/>
        <end position="149"/>
    </location>
</feature>
<keyword evidence="3" id="KW-1185">Reference proteome</keyword>
<feature type="compositionally biased region" description="Acidic residues" evidence="1">
    <location>
        <begin position="423"/>
        <end position="433"/>
    </location>
</feature>
<dbReference type="EMBL" id="CP099424">
    <property type="protein sequence ID" value="USW55808.1"/>
    <property type="molecule type" value="Genomic_DNA"/>
</dbReference>
<feature type="compositionally biased region" description="Basic residues" evidence="1">
    <location>
        <begin position="452"/>
        <end position="466"/>
    </location>
</feature>
<dbReference type="Gene3D" id="1.10.720.30">
    <property type="entry name" value="SAP domain"/>
    <property type="match status" value="1"/>
</dbReference>
<sequence>MSNYEGLNGAQLRAELKLRGLHHTSVLKTLRERLMADDAAKEQAAKEQAAKEAEKQALADDGEELEEVEDDEDDEDDSAAESANTSEGEGKLNNSDDEDEIAAAVAVEVKKEVKETAPPAGTPISRKRTSEGKQEISSKRQKSAREDSNAFASQMVAMAAQRAGGQSTPSKAMMKKRNNLSSLHITTPASVGGTEKKPADDDDDNDSYCDEHDLAITELGLDNTFTFAEVKNAVRGKGLPTPQYRDFMLRIDRARLASEEVKTPASEESSKSLRAALAKGTASMVAAKLKDICKQLTTKIKPEGWQAIDKAYLFTSSGVTSITNVLKTLHTYSEQTSFSGAQFDDVLLCLTTIRKAFAAGAAHYKSCKPEAAQNCQQSYSAVDKWYNEIEAMPPKPAKTPAKAAVTTATTPTTDPAASNVETDASDDDSDDADDKANIARLEVQLALAKVKAKAKAKAKAKKSKKASKVEKEELVVPPQEAGEKKAKKPKNKKAKKSKNGGAALDN</sequence>